<proteinExistence type="predicted"/>
<evidence type="ECO:0000313" key="2">
    <source>
        <dbReference type="Proteomes" id="UP001141806"/>
    </source>
</evidence>
<reference evidence="1" key="1">
    <citation type="journal article" date="2023" name="Plant J.">
        <title>The genome of the king protea, Protea cynaroides.</title>
        <authorList>
            <person name="Chang J."/>
            <person name="Duong T.A."/>
            <person name="Schoeman C."/>
            <person name="Ma X."/>
            <person name="Roodt D."/>
            <person name="Barker N."/>
            <person name="Li Z."/>
            <person name="Van de Peer Y."/>
            <person name="Mizrachi E."/>
        </authorList>
    </citation>
    <scope>NUCLEOTIDE SEQUENCE</scope>
    <source>
        <tissue evidence="1">Young leaves</tissue>
    </source>
</reference>
<dbReference type="Proteomes" id="UP001141806">
    <property type="component" value="Unassembled WGS sequence"/>
</dbReference>
<dbReference type="AlphaFoldDB" id="A0A9Q0R3L7"/>
<dbReference type="EMBL" id="JAMYWD010000001">
    <property type="protein sequence ID" value="KAJ4981747.1"/>
    <property type="molecule type" value="Genomic_DNA"/>
</dbReference>
<protein>
    <submittedName>
        <fullName evidence="1">Uncharacterized protein</fullName>
    </submittedName>
</protein>
<sequence length="142" mass="15688">MGIVQREIQILNSPSSDPEFVSRQTEFSALQPGDNLYASIPSLVCMQFVTSIVKLPMRVPACWTISITPWVRRLPPRFLLACRMNLLWSPLQTIIRPHLLPISNSLPSIDPIGSASGVGCSSETPVPLDPIPLVSFVKSFLF</sequence>
<keyword evidence="2" id="KW-1185">Reference proteome</keyword>
<organism evidence="1 2">
    <name type="scientific">Protea cynaroides</name>
    <dbReference type="NCBI Taxonomy" id="273540"/>
    <lineage>
        <taxon>Eukaryota</taxon>
        <taxon>Viridiplantae</taxon>
        <taxon>Streptophyta</taxon>
        <taxon>Embryophyta</taxon>
        <taxon>Tracheophyta</taxon>
        <taxon>Spermatophyta</taxon>
        <taxon>Magnoliopsida</taxon>
        <taxon>Proteales</taxon>
        <taxon>Proteaceae</taxon>
        <taxon>Protea</taxon>
    </lineage>
</organism>
<name>A0A9Q0R3L7_9MAGN</name>
<evidence type="ECO:0000313" key="1">
    <source>
        <dbReference type="EMBL" id="KAJ4981747.1"/>
    </source>
</evidence>
<accession>A0A9Q0R3L7</accession>
<comment type="caution">
    <text evidence="1">The sequence shown here is derived from an EMBL/GenBank/DDBJ whole genome shotgun (WGS) entry which is preliminary data.</text>
</comment>
<gene>
    <name evidence="1" type="ORF">NE237_032584</name>
</gene>